<name>A0A3N7FIB3_POPTR</name>
<dbReference type="AlphaFoldDB" id="A0A3N7FIB3"/>
<reference evidence="2 3" key="1">
    <citation type="journal article" date="2006" name="Science">
        <title>The genome of black cottonwood, Populus trichocarpa (Torr. &amp; Gray).</title>
        <authorList>
            <person name="Tuskan G.A."/>
            <person name="Difazio S."/>
            <person name="Jansson S."/>
            <person name="Bohlmann J."/>
            <person name="Grigoriev I."/>
            <person name="Hellsten U."/>
            <person name="Putnam N."/>
            <person name="Ralph S."/>
            <person name="Rombauts S."/>
            <person name="Salamov A."/>
            <person name="Schein J."/>
            <person name="Sterck L."/>
            <person name="Aerts A."/>
            <person name="Bhalerao R.R."/>
            <person name="Bhalerao R.P."/>
            <person name="Blaudez D."/>
            <person name="Boerjan W."/>
            <person name="Brun A."/>
            <person name="Brunner A."/>
            <person name="Busov V."/>
            <person name="Campbell M."/>
            <person name="Carlson J."/>
            <person name="Chalot M."/>
            <person name="Chapman J."/>
            <person name="Chen G.L."/>
            <person name="Cooper D."/>
            <person name="Coutinho P.M."/>
            <person name="Couturier J."/>
            <person name="Covert S."/>
            <person name="Cronk Q."/>
            <person name="Cunningham R."/>
            <person name="Davis J."/>
            <person name="Degroeve S."/>
            <person name="Dejardin A."/>
            <person name="Depamphilis C."/>
            <person name="Detter J."/>
            <person name="Dirks B."/>
            <person name="Dubchak I."/>
            <person name="Duplessis S."/>
            <person name="Ehlting J."/>
            <person name="Ellis B."/>
            <person name="Gendler K."/>
            <person name="Goodstein D."/>
            <person name="Gribskov M."/>
            <person name="Grimwood J."/>
            <person name="Groover A."/>
            <person name="Gunter L."/>
            <person name="Hamberger B."/>
            <person name="Heinze B."/>
            <person name="Helariutta Y."/>
            <person name="Henrissat B."/>
            <person name="Holligan D."/>
            <person name="Holt R."/>
            <person name="Huang W."/>
            <person name="Islam-Faridi N."/>
            <person name="Jones S."/>
            <person name="Jones-Rhoades M."/>
            <person name="Jorgensen R."/>
            <person name="Joshi C."/>
            <person name="Kangasjarvi J."/>
            <person name="Karlsson J."/>
            <person name="Kelleher C."/>
            <person name="Kirkpatrick R."/>
            <person name="Kirst M."/>
            <person name="Kohler A."/>
            <person name="Kalluri U."/>
            <person name="Larimer F."/>
            <person name="Leebens-Mack J."/>
            <person name="Leple J.C."/>
            <person name="Locascio P."/>
            <person name="Lou Y."/>
            <person name="Lucas S."/>
            <person name="Martin F."/>
            <person name="Montanini B."/>
            <person name="Napoli C."/>
            <person name="Nelson D.R."/>
            <person name="Nelson C."/>
            <person name="Nieminen K."/>
            <person name="Nilsson O."/>
            <person name="Pereda V."/>
            <person name="Peter G."/>
            <person name="Philippe R."/>
            <person name="Pilate G."/>
            <person name="Poliakov A."/>
            <person name="Razumovskaya J."/>
            <person name="Richardson P."/>
            <person name="Rinaldi C."/>
            <person name="Ritland K."/>
            <person name="Rouze P."/>
            <person name="Ryaboy D."/>
            <person name="Schmutz J."/>
            <person name="Schrader J."/>
            <person name="Segerman B."/>
            <person name="Shin H."/>
            <person name="Siddiqui A."/>
            <person name="Sterky F."/>
            <person name="Terry A."/>
            <person name="Tsai C.J."/>
            <person name="Uberbacher E."/>
            <person name="Unneberg P."/>
            <person name="Vahala J."/>
            <person name="Wall K."/>
            <person name="Wessler S."/>
            <person name="Yang G."/>
            <person name="Yin T."/>
            <person name="Douglas C."/>
            <person name="Marra M."/>
            <person name="Sandberg G."/>
            <person name="Van de Peer Y."/>
            <person name="Rokhsar D."/>
        </authorList>
    </citation>
    <scope>NUCLEOTIDE SEQUENCE [LARGE SCALE GENOMIC DNA]</scope>
    <source>
        <strain evidence="3">cv. Nisqually</strain>
    </source>
</reference>
<evidence type="ECO:0000256" key="1">
    <source>
        <dbReference type="SAM" id="Phobius"/>
    </source>
</evidence>
<protein>
    <submittedName>
        <fullName evidence="2">Uncharacterized protein</fullName>
    </submittedName>
</protein>
<gene>
    <name evidence="2" type="ORF">POPTR_009G084666</name>
</gene>
<dbReference type="EMBL" id="CM009298">
    <property type="protein sequence ID" value="RQO95696.1"/>
    <property type="molecule type" value="Genomic_DNA"/>
</dbReference>
<dbReference type="InParanoid" id="A0A3N7FIB3"/>
<sequence>MVSGSRMGLPLPSFGFGLFSQLSQCLGPAGLREALAALSLAFHLGAGLAGALAAFLVCRGSSCRLGIPEEVFFFAPSAFVLAVAGFGLIGCESWLRKRWRATMTLHLMYTGLGTWSLGVLLLIVSDWTFSRGVDI</sequence>
<feature type="transmembrane region" description="Helical" evidence="1">
    <location>
        <begin position="107"/>
        <end position="129"/>
    </location>
</feature>
<feature type="transmembrane region" description="Helical" evidence="1">
    <location>
        <begin position="71"/>
        <end position="95"/>
    </location>
</feature>
<feature type="transmembrane region" description="Helical" evidence="1">
    <location>
        <begin position="35"/>
        <end position="59"/>
    </location>
</feature>
<organism evidence="2 3">
    <name type="scientific">Populus trichocarpa</name>
    <name type="common">Western balsam poplar</name>
    <name type="synonym">Populus balsamifera subsp. trichocarpa</name>
    <dbReference type="NCBI Taxonomy" id="3694"/>
    <lineage>
        <taxon>Eukaryota</taxon>
        <taxon>Viridiplantae</taxon>
        <taxon>Streptophyta</taxon>
        <taxon>Embryophyta</taxon>
        <taxon>Tracheophyta</taxon>
        <taxon>Spermatophyta</taxon>
        <taxon>Magnoliopsida</taxon>
        <taxon>eudicotyledons</taxon>
        <taxon>Gunneridae</taxon>
        <taxon>Pentapetalae</taxon>
        <taxon>rosids</taxon>
        <taxon>fabids</taxon>
        <taxon>Malpighiales</taxon>
        <taxon>Salicaceae</taxon>
        <taxon>Saliceae</taxon>
        <taxon>Populus</taxon>
    </lineage>
</organism>
<evidence type="ECO:0000313" key="2">
    <source>
        <dbReference type="EMBL" id="RQO95696.1"/>
    </source>
</evidence>
<dbReference type="Gramene" id="Potri.009G084666.1.v4.1">
    <property type="protein sequence ID" value="Potri.009G084666.1.v4.1"/>
    <property type="gene ID" value="Potri.009G084666.v4.1"/>
</dbReference>
<dbReference type="Proteomes" id="UP000006729">
    <property type="component" value="Chromosome 9"/>
</dbReference>
<evidence type="ECO:0000313" key="3">
    <source>
        <dbReference type="Proteomes" id="UP000006729"/>
    </source>
</evidence>
<keyword evidence="1" id="KW-1133">Transmembrane helix</keyword>
<keyword evidence="1" id="KW-0472">Membrane</keyword>
<proteinExistence type="predicted"/>
<accession>A0A3N7FIB3</accession>
<keyword evidence="3" id="KW-1185">Reference proteome</keyword>
<keyword evidence="1" id="KW-0812">Transmembrane</keyword>